<feature type="compositionally biased region" description="Basic and acidic residues" evidence="7">
    <location>
        <begin position="53"/>
        <end position="64"/>
    </location>
</feature>
<feature type="compositionally biased region" description="Polar residues" evidence="7">
    <location>
        <begin position="262"/>
        <end position="273"/>
    </location>
</feature>
<feature type="compositionally biased region" description="Low complexity" evidence="7">
    <location>
        <begin position="158"/>
        <end position="205"/>
    </location>
</feature>
<sequence length="728" mass="80084">MEDTGAKITPGISMSVFGLVSTLFLGGVVFVIGYIVSRLSRSNKSSDSTKNAAESEKVKFEGSRDSTSVSTGTTGGGGGNKRAKNKKRREAQQEFTHSWMVGALKGHTGPVLDMNFSSNGKFLASCAEDCGLRPEEEVLDPGETDRYGGCKVNRETPASTKTMSSGSKSKPSASSASATSVSPTTAASDSTSATSSVAITTSSPTTKEDRAILSRRQRKNRSRVPRDQRRELRDDEHEDEQPTQQQQRHRRHHHCRQQHHQNSPTRGSESTEVASMGRRNSGARRNQAQNDTHREESKNDGVSGVNANGGSKKSRSIFLSSQRKELHHLSDAALASLLRRYTLTGDQLAHLGYPVECNYFPGYAVIINHHQHPMGHRARGYHHLDANAREFVPGSGSGSWMMVESEGDSGNCSGSSLESSDLEQESASDSDKSSDIGESSSSTDSSSSSSSSSDSSYQEKSRRDSTPDPYELVVVERRCARCYKSFYMNREDGEYLYEERCVYHWGKLRSGLVDGAHGDTWECCRGREPARGCTTARMHVWTGLAPGFNGPFDGYVHTRLARTVPKDGNYGVYALDCEMCFTRRGLELAKVTVVGMDGKVVYDTLVMPDAEVIDYNTRFSGITAKDLSKASKSLRDVQKDLTSFVHAETILIGHGLENDLRALRLLHTTVIDTCVAFPHFLGYPFRSSLKTLARTVLRREIQVTEHDSVEDARIAVDLMLRKLQHDLS</sequence>
<dbReference type="InterPro" id="IPR047021">
    <property type="entry name" value="REXO1/3/4-like"/>
</dbReference>
<dbReference type="GO" id="GO:0010629">
    <property type="term" value="P:negative regulation of gene expression"/>
    <property type="evidence" value="ECO:0007669"/>
    <property type="project" value="UniProtKB-ARBA"/>
</dbReference>
<keyword evidence="8" id="KW-0812">Transmembrane</keyword>
<feature type="region of interest" description="Disordered" evidence="7">
    <location>
        <begin position="137"/>
        <end position="316"/>
    </location>
</feature>
<dbReference type="GO" id="GO:0005634">
    <property type="term" value="C:nucleus"/>
    <property type="evidence" value="ECO:0007669"/>
    <property type="project" value="UniProtKB-SubCell"/>
</dbReference>
<feature type="region of interest" description="Disordered" evidence="7">
    <location>
        <begin position="43"/>
        <end position="98"/>
    </location>
</feature>
<feature type="domain" description="Exonuclease" evidence="9">
    <location>
        <begin position="571"/>
        <end position="728"/>
    </location>
</feature>
<dbReference type="CDD" id="cd06145">
    <property type="entry name" value="REX1_like"/>
    <property type="match status" value="1"/>
</dbReference>
<evidence type="ECO:0000256" key="1">
    <source>
        <dbReference type="ARBA" id="ARBA00004123"/>
    </source>
</evidence>
<feature type="compositionally biased region" description="Basic and acidic residues" evidence="7">
    <location>
        <begin position="457"/>
        <end position="466"/>
    </location>
</feature>
<feature type="compositionally biased region" description="Low complexity" evidence="7">
    <location>
        <begin position="408"/>
        <end position="419"/>
    </location>
</feature>
<evidence type="ECO:0000256" key="6">
    <source>
        <dbReference type="ARBA" id="ARBA00023242"/>
    </source>
</evidence>
<feature type="compositionally biased region" description="Polar residues" evidence="7">
    <location>
        <begin position="305"/>
        <end position="316"/>
    </location>
</feature>
<evidence type="ECO:0000259" key="9">
    <source>
        <dbReference type="SMART" id="SM00479"/>
    </source>
</evidence>
<evidence type="ECO:0000256" key="3">
    <source>
        <dbReference type="ARBA" id="ARBA00022722"/>
    </source>
</evidence>
<feature type="compositionally biased region" description="Basic and acidic residues" evidence="7">
    <location>
        <begin position="143"/>
        <end position="154"/>
    </location>
</feature>
<organism evidence="10 11">
    <name type="scientific">Eufriesea mexicana</name>
    <dbReference type="NCBI Taxonomy" id="516756"/>
    <lineage>
        <taxon>Eukaryota</taxon>
        <taxon>Metazoa</taxon>
        <taxon>Ecdysozoa</taxon>
        <taxon>Arthropoda</taxon>
        <taxon>Hexapoda</taxon>
        <taxon>Insecta</taxon>
        <taxon>Pterygota</taxon>
        <taxon>Neoptera</taxon>
        <taxon>Endopterygota</taxon>
        <taxon>Hymenoptera</taxon>
        <taxon>Apocrita</taxon>
        <taxon>Aculeata</taxon>
        <taxon>Apoidea</taxon>
        <taxon>Anthophila</taxon>
        <taxon>Apidae</taxon>
        <taxon>Eufriesea</taxon>
    </lineage>
</organism>
<dbReference type="SMART" id="SM00479">
    <property type="entry name" value="EXOIII"/>
    <property type="match status" value="1"/>
</dbReference>
<dbReference type="InterPro" id="IPR013520">
    <property type="entry name" value="Ribonucl_H"/>
</dbReference>
<keyword evidence="4" id="KW-0378">Hydrolase</keyword>
<dbReference type="GO" id="GO:0004527">
    <property type="term" value="F:exonuclease activity"/>
    <property type="evidence" value="ECO:0007669"/>
    <property type="project" value="UniProtKB-KW"/>
</dbReference>
<dbReference type="EMBL" id="KQ764881">
    <property type="protein sequence ID" value="OAD54352.1"/>
    <property type="molecule type" value="Genomic_DNA"/>
</dbReference>
<keyword evidence="3" id="KW-0540">Nuclease</keyword>
<feature type="compositionally biased region" description="Low complexity" evidence="7">
    <location>
        <begin position="436"/>
        <end position="456"/>
    </location>
</feature>
<accession>A0A310SIV6</accession>
<dbReference type="InterPro" id="IPR001680">
    <property type="entry name" value="WD40_rpt"/>
</dbReference>
<dbReference type="Pfam" id="PF00400">
    <property type="entry name" value="WD40"/>
    <property type="match status" value="1"/>
</dbReference>
<dbReference type="InterPro" id="IPR036397">
    <property type="entry name" value="RNaseH_sf"/>
</dbReference>
<feature type="compositionally biased region" description="Basic residues" evidence="7">
    <location>
        <begin position="247"/>
        <end position="259"/>
    </location>
</feature>
<name>A0A310SIV6_9HYME</name>
<dbReference type="InterPro" id="IPR034922">
    <property type="entry name" value="REX1-like_exo"/>
</dbReference>
<dbReference type="InterPro" id="IPR012337">
    <property type="entry name" value="RNaseH-like_sf"/>
</dbReference>
<dbReference type="PANTHER" id="PTHR12801:SF115">
    <property type="entry name" value="FI18136P1-RELATED"/>
    <property type="match status" value="1"/>
</dbReference>
<evidence type="ECO:0000313" key="10">
    <source>
        <dbReference type="EMBL" id="OAD54352.1"/>
    </source>
</evidence>
<evidence type="ECO:0000256" key="2">
    <source>
        <dbReference type="ARBA" id="ARBA00006357"/>
    </source>
</evidence>
<feature type="compositionally biased region" description="Basic residues" evidence="7">
    <location>
        <begin position="213"/>
        <end position="223"/>
    </location>
</feature>
<reference evidence="10 11" key="1">
    <citation type="submission" date="2015-07" db="EMBL/GenBank/DDBJ databases">
        <title>The genome of Eufriesea mexicana.</title>
        <authorList>
            <person name="Pan H."/>
            <person name="Kapheim K."/>
        </authorList>
    </citation>
    <scope>NUCLEOTIDE SEQUENCE [LARGE SCALE GENOMIC DNA]</scope>
    <source>
        <strain evidence="10">0111107269</strain>
        <tissue evidence="10">Whole body</tissue>
    </source>
</reference>
<dbReference type="Pfam" id="PF00929">
    <property type="entry name" value="RNase_T"/>
    <property type="match status" value="1"/>
</dbReference>
<dbReference type="SUPFAM" id="SSF53098">
    <property type="entry name" value="Ribonuclease H-like"/>
    <property type="match status" value="1"/>
</dbReference>
<proteinExistence type="inferred from homology"/>
<keyword evidence="8" id="KW-1133">Transmembrane helix</keyword>
<dbReference type="PANTHER" id="PTHR12801">
    <property type="entry name" value="RNA EXONUCLEASE REXO1 / RECO3 FAMILY MEMBER-RELATED"/>
    <property type="match status" value="1"/>
</dbReference>
<comment type="subcellular location">
    <subcellularLocation>
        <location evidence="1">Nucleus</location>
    </subcellularLocation>
</comment>
<comment type="similarity">
    <text evidence="2">Belongs to the REXO1/REXO3 family.</text>
</comment>
<dbReference type="Gene3D" id="3.30.420.10">
    <property type="entry name" value="Ribonuclease H-like superfamily/Ribonuclease H"/>
    <property type="match status" value="1"/>
</dbReference>
<protein>
    <submittedName>
        <fullName evidence="10">Exonuclease GOR</fullName>
    </submittedName>
</protein>
<keyword evidence="11" id="KW-1185">Reference proteome</keyword>
<evidence type="ECO:0000256" key="5">
    <source>
        <dbReference type="ARBA" id="ARBA00022839"/>
    </source>
</evidence>
<keyword evidence="8" id="KW-0472">Membrane</keyword>
<feature type="compositionally biased region" description="Basic and acidic residues" evidence="7">
    <location>
        <begin position="224"/>
        <end position="235"/>
    </location>
</feature>
<feature type="transmembrane region" description="Helical" evidence="8">
    <location>
        <begin position="12"/>
        <end position="36"/>
    </location>
</feature>
<feature type="region of interest" description="Disordered" evidence="7">
    <location>
        <begin position="397"/>
        <end position="468"/>
    </location>
</feature>
<keyword evidence="5 10" id="KW-0269">Exonuclease</keyword>
<evidence type="ECO:0000256" key="4">
    <source>
        <dbReference type="ARBA" id="ARBA00022801"/>
    </source>
</evidence>
<dbReference type="InterPro" id="IPR015943">
    <property type="entry name" value="WD40/YVTN_repeat-like_dom_sf"/>
</dbReference>
<dbReference type="Proteomes" id="UP000250275">
    <property type="component" value="Unassembled WGS sequence"/>
</dbReference>
<keyword evidence="6" id="KW-0539">Nucleus</keyword>
<dbReference type="OrthoDB" id="206335at2759"/>
<evidence type="ECO:0000256" key="8">
    <source>
        <dbReference type="SAM" id="Phobius"/>
    </source>
</evidence>
<dbReference type="FunFam" id="3.30.420.10:FF:000031">
    <property type="entry name" value="RNA exonuclease 1"/>
    <property type="match status" value="1"/>
</dbReference>
<dbReference type="Gene3D" id="2.130.10.10">
    <property type="entry name" value="YVTN repeat-like/Quinoprotein amine dehydrogenase"/>
    <property type="match status" value="1"/>
</dbReference>
<gene>
    <name evidence="10" type="ORF">WN48_08066</name>
</gene>
<evidence type="ECO:0000256" key="7">
    <source>
        <dbReference type="SAM" id="MobiDB-lite"/>
    </source>
</evidence>
<dbReference type="AlphaFoldDB" id="A0A310SIV6"/>
<evidence type="ECO:0000313" key="11">
    <source>
        <dbReference type="Proteomes" id="UP000250275"/>
    </source>
</evidence>
<dbReference type="GO" id="GO:0003676">
    <property type="term" value="F:nucleic acid binding"/>
    <property type="evidence" value="ECO:0007669"/>
    <property type="project" value="InterPro"/>
</dbReference>